<dbReference type="PANTHER" id="PTHR42944">
    <property type="entry name" value="ADENINE DNA GLYCOSYLASE"/>
    <property type="match status" value="1"/>
</dbReference>
<dbReference type="InterPro" id="IPR005760">
    <property type="entry name" value="A/G_AdeGlyc_MutY"/>
</dbReference>
<dbReference type="InterPro" id="IPR029119">
    <property type="entry name" value="MutY_C"/>
</dbReference>
<dbReference type="Proteomes" id="UP001206821">
    <property type="component" value="Unassembled WGS sequence"/>
</dbReference>
<comment type="caution">
    <text evidence="15">The sequence shown here is derived from an EMBL/GenBank/DDBJ whole genome shotgun (WGS) entry which is preliminary data.</text>
</comment>
<keyword evidence="7 13" id="KW-0227">DNA damage</keyword>
<evidence type="ECO:0000313" key="15">
    <source>
        <dbReference type="EMBL" id="MCT4795802.1"/>
    </source>
</evidence>
<dbReference type="Gene3D" id="1.10.1670.10">
    <property type="entry name" value="Helix-hairpin-Helix base-excision DNA repair enzymes (C-terminal)"/>
    <property type="match status" value="1"/>
</dbReference>
<evidence type="ECO:0000256" key="12">
    <source>
        <dbReference type="ARBA" id="ARBA00023295"/>
    </source>
</evidence>
<gene>
    <name evidence="15" type="primary">mutY</name>
    <name evidence="15" type="ORF">NQG31_09600</name>
</gene>
<dbReference type="CDD" id="cd00056">
    <property type="entry name" value="ENDO3c"/>
    <property type="match status" value="1"/>
</dbReference>
<dbReference type="Pfam" id="PF14815">
    <property type="entry name" value="NUDIX_4"/>
    <property type="match status" value="1"/>
</dbReference>
<dbReference type="SMART" id="SM00478">
    <property type="entry name" value="ENDO3c"/>
    <property type="match status" value="1"/>
</dbReference>
<dbReference type="InterPro" id="IPR011257">
    <property type="entry name" value="DNA_glycosylase"/>
</dbReference>
<keyword evidence="8" id="KW-0378">Hydrolase</keyword>
<keyword evidence="5" id="KW-0004">4Fe-4S</keyword>
<feature type="domain" description="HhH-GPD" evidence="14">
    <location>
        <begin position="48"/>
        <end position="199"/>
    </location>
</feature>
<evidence type="ECO:0000256" key="2">
    <source>
        <dbReference type="ARBA" id="ARBA00008343"/>
    </source>
</evidence>
<evidence type="ECO:0000259" key="14">
    <source>
        <dbReference type="SMART" id="SM00478"/>
    </source>
</evidence>
<sequence length="350" mass="40585">MLDLDKLFTNYTIPEFNENLVTWFNREKRDLPWRHNKNPYRVWVSEVMLQQTRVDTVIPYFNRFMERFPTMESLAEAEPEDVVKYWEGLGYYSRVRNLHQAVREVVAVYDGIVPEEKERFEKLKGVGPYTTGAVLSIAYNQPEPAVDGNVMRVMSRQFGIYDDIALPKTRKLFERVVRRLMDPSHASDFNEGVMELGATVCTPKNPMCSLCPVQEHCYAYTHNVQEELPVKTKKGASRIEMYDALYCRRDGKTAYVKRPDAGLLAGMWQYPLTERGTGEQVNGTYVGQVKHVFSHIVWYLDLYVVETLPEGDWVWLDGEERAKLTVSVAQQKLEQMAGVDDETVRRNDDV</sequence>
<evidence type="ECO:0000256" key="5">
    <source>
        <dbReference type="ARBA" id="ARBA00022485"/>
    </source>
</evidence>
<evidence type="ECO:0000256" key="13">
    <source>
        <dbReference type="RuleBase" id="RU365096"/>
    </source>
</evidence>
<evidence type="ECO:0000256" key="4">
    <source>
        <dbReference type="ARBA" id="ARBA00022023"/>
    </source>
</evidence>
<evidence type="ECO:0000256" key="8">
    <source>
        <dbReference type="ARBA" id="ARBA00022801"/>
    </source>
</evidence>
<keyword evidence="9 13" id="KW-0408">Iron</keyword>
<evidence type="ECO:0000256" key="10">
    <source>
        <dbReference type="ARBA" id="ARBA00023014"/>
    </source>
</evidence>
<keyword evidence="10" id="KW-0411">Iron-sulfur</keyword>
<dbReference type="InterPro" id="IPR003651">
    <property type="entry name" value="Endonuclease3_FeS-loop_motif"/>
</dbReference>
<evidence type="ECO:0000256" key="9">
    <source>
        <dbReference type="ARBA" id="ARBA00023004"/>
    </source>
</evidence>
<dbReference type="EC" id="3.2.2.31" evidence="3 13"/>
<protein>
    <recommendedName>
        <fullName evidence="4 13">Adenine DNA glycosylase</fullName>
        <ecNumber evidence="3 13">3.2.2.31</ecNumber>
    </recommendedName>
</protein>
<dbReference type="InterPro" id="IPR023170">
    <property type="entry name" value="HhH_base_excis_C"/>
</dbReference>
<dbReference type="EMBL" id="JANIEK010000036">
    <property type="protein sequence ID" value="MCT4795802.1"/>
    <property type="molecule type" value="Genomic_DNA"/>
</dbReference>
<dbReference type="PANTHER" id="PTHR42944:SF1">
    <property type="entry name" value="ADENINE DNA GLYCOSYLASE"/>
    <property type="match status" value="1"/>
</dbReference>
<keyword evidence="11" id="KW-0234">DNA repair</keyword>
<evidence type="ECO:0000256" key="6">
    <source>
        <dbReference type="ARBA" id="ARBA00022723"/>
    </source>
</evidence>
<organism evidence="15 16">
    <name type="scientific">Exiguobacterium alkaliphilum</name>
    <dbReference type="NCBI Taxonomy" id="1428684"/>
    <lineage>
        <taxon>Bacteria</taxon>
        <taxon>Bacillati</taxon>
        <taxon>Bacillota</taxon>
        <taxon>Bacilli</taxon>
        <taxon>Bacillales</taxon>
        <taxon>Bacillales Family XII. Incertae Sedis</taxon>
        <taxon>Exiguobacterium</taxon>
    </lineage>
</organism>
<keyword evidence="6" id="KW-0479">Metal-binding</keyword>
<evidence type="ECO:0000313" key="16">
    <source>
        <dbReference type="Proteomes" id="UP001206821"/>
    </source>
</evidence>
<comment type="function">
    <text evidence="13">Adenine glycosylase active on G-A mispairs.</text>
</comment>
<dbReference type="SUPFAM" id="SSF55811">
    <property type="entry name" value="Nudix"/>
    <property type="match status" value="1"/>
</dbReference>
<dbReference type="SMART" id="SM00525">
    <property type="entry name" value="FES"/>
    <property type="match status" value="1"/>
</dbReference>
<dbReference type="InterPro" id="IPR044298">
    <property type="entry name" value="MIG/MutY"/>
</dbReference>
<accession>A0ABT2KXZ0</accession>
<dbReference type="SUPFAM" id="SSF48150">
    <property type="entry name" value="DNA-glycosylase"/>
    <property type="match status" value="1"/>
</dbReference>
<comment type="catalytic activity">
    <reaction evidence="1 13">
        <text>Hydrolyzes free adenine bases from 7,8-dihydro-8-oxoguanine:adenine mismatched double-stranded DNA, leaving an apurinic site.</text>
        <dbReference type="EC" id="3.2.2.31"/>
    </reaction>
</comment>
<dbReference type="CDD" id="cd03431">
    <property type="entry name" value="NUDIX_DNA_Glycosylase_C-MutY"/>
    <property type="match status" value="1"/>
</dbReference>
<evidence type="ECO:0000256" key="7">
    <source>
        <dbReference type="ARBA" id="ARBA00022763"/>
    </source>
</evidence>
<evidence type="ECO:0000256" key="1">
    <source>
        <dbReference type="ARBA" id="ARBA00000843"/>
    </source>
</evidence>
<dbReference type="InterPro" id="IPR003265">
    <property type="entry name" value="HhH-GPD_domain"/>
</dbReference>
<comment type="similarity">
    <text evidence="2 13">Belongs to the Nth/MutY family.</text>
</comment>
<dbReference type="InterPro" id="IPR015797">
    <property type="entry name" value="NUDIX_hydrolase-like_dom_sf"/>
</dbReference>
<name>A0ABT2KXZ0_9BACL</name>
<evidence type="ECO:0000256" key="3">
    <source>
        <dbReference type="ARBA" id="ARBA00012045"/>
    </source>
</evidence>
<dbReference type="Pfam" id="PF00730">
    <property type="entry name" value="HhH-GPD"/>
    <property type="match status" value="1"/>
</dbReference>
<reference evidence="15 16" key="1">
    <citation type="submission" date="2022-07" db="EMBL/GenBank/DDBJ databases">
        <title>Genomic and pangenome structural analysis of the polyextremophile Exiguobacterium.</title>
        <authorList>
            <person name="Shen L."/>
        </authorList>
    </citation>
    <scope>NUCLEOTIDE SEQUENCE [LARGE SCALE GENOMIC DNA]</scope>
    <source>
        <strain evidence="15 16">12_1</strain>
    </source>
</reference>
<dbReference type="Gene3D" id="3.90.79.10">
    <property type="entry name" value="Nucleoside Triphosphate Pyrophosphohydrolase"/>
    <property type="match status" value="1"/>
</dbReference>
<dbReference type="NCBIfam" id="TIGR01084">
    <property type="entry name" value="mutY"/>
    <property type="match status" value="1"/>
</dbReference>
<keyword evidence="12 13" id="KW-0326">Glycosidase</keyword>
<proteinExistence type="inferred from homology"/>
<keyword evidence="16" id="KW-1185">Reference proteome</keyword>
<comment type="cofactor">
    <cofactor evidence="13">
        <name>[4Fe-4S] cluster</name>
        <dbReference type="ChEBI" id="CHEBI:49883"/>
    </cofactor>
    <text evidence="13">Binds 1 [4Fe-4S] cluster.</text>
</comment>
<dbReference type="Gene3D" id="1.10.340.30">
    <property type="entry name" value="Hypothetical protein, domain 2"/>
    <property type="match status" value="1"/>
</dbReference>
<evidence type="ECO:0000256" key="11">
    <source>
        <dbReference type="ARBA" id="ARBA00023204"/>
    </source>
</evidence>
<dbReference type="RefSeq" id="WP_034815704.1">
    <property type="nucleotide sequence ID" value="NZ_CP073101.1"/>
</dbReference>